<organism evidence="9 10">
    <name type="scientific">Octopus vulgaris</name>
    <name type="common">Common octopus</name>
    <dbReference type="NCBI Taxonomy" id="6645"/>
    <lineage>
        <taxon>Eukaryota</taxon>
        <taxon>Metazoa</taxon>
        <taxon>Spiralia</taxon>
        <taxon>Lophotrochozoa</taxon>
        <taxon>Mollusca</taxon>
        <taxon>Cephalopoda</taxon>
        <taxon>Coleoidea</taxon>
        <taxon>Octopodiformes</taxon>
        <taxon>Octopoda</taxon>
        <taxon>Incirrata</taxon>
        <taxon>Octopodidae</taxon>
        <taxon>Octopus</taxon>
    </lineage>
</organism>
<dbReference type="GO" id="GO:0005109">
    <property type="term" value="F:frizzled binding"/>
    <property type="evidence" value="ECO:0007669"/>
    <property type="project" value="TreeGrafter"/>
</dbReference>
<dbReference type="Proteomes" id="UP001162480">
    <property type="component" value="Chromosome 15"/>
</dbReference>
<dbReference type="EMBL" id="OX597828">
    <property type="protein sequence ID" value="CAI9734088.1"/>
    <property type="molecule type" value="Genomic_DNA"/>
</dbReference>
<dbReference type="GO" id="GO:0060070">
    <property type="term" value="P:canonical Wnt signaling pathway"/>
    <property type="evidence" value="ECO:0007669"/>
    <property type="project" value="TreeGrafter"/>
</dbReference>
<protein>
    <recommendedName>
        <fullName evidence="8">Protein Wnt</fullName>
    </recommendedName>
</protein>
<sequence length="233" mass="25869">MKLLLTSPGNLDPILQSSDIPAIQSVYQYQLSHTGVNLSPSKSLFSPSTVASSPRMFLGVSSVSTLHGDTCNEVPGLVWRQIEVCRNNPQTLYCISEGARKGIMECKAQFRYERWNCTTQRNLSVFGQTLTKGSKETAFIYAILSAGVVHAVTQSCSAGNLTDCSCDMNRYGEKDGEGWEWGGCSDNIHYGTWFCKMFVDAPDANSKRDTRNLMNIHNNEVGRRLTNQLIHNN</sequence>
<name>A0AA36BGR5_OCTVU</name>
<evidence type="ECO:0000256" key="6">
    <source>
        <dbReference type="ARBA" id="ARBA00022687"/>
    </source>
</evidence>
<keyword evidence="7" id="KW-1015">Disulfide bond</keyword>
<keyword evidence="10" id="KW-1185">Reference proteome</keyword>
<dbReference type="GO" id="GO:0045165">
    <property type="term" value="P:cell fate commitment"/>
    <property type="evidence" value="ECO:0007669"/>
    <property type="project" value="TreeGrafter"/>
</dbReference>
<evidence type="ECO:0000256" key="5">
    <source>
        <dbReference type="ARBA" id="ARBA00022530"/>
    </source>
</evidence>
<keyword evidence="6 8" id="KW-0879">Wnt signaling pathway</keyword>
<gene>
    <name evidence="9" type="ORF">OCTVUL_1B026680</name>
</gene>
<evidence type="ECO:0000256" key="8">
    <source>
        <dbReference type="RuleBase" id="RU003500"/>
    </source>
</evidence>
<dbReference type="PANTHER" id="PTHR12027:SF70">
    <property type="entry name" value="PROTEIN WNT-16"/>
    <property type="match status" value="1"/>
</dbReference>
<evidence type="ECO:0000313" key="10">
    <source>
        <dbReference type="Proteomes" id="UP001162480"/>
    </source>
</evidence>
<accession>A0AA36BGR5</accession>
<evidence type="ECO:0000256" key="4">
    <source>
        <dbReference type="ARBA" id="ARBA00022525"/>
    </source>
</evidence>
<dbReference type="PRINTS" id="PR01349">
    <property type="entry name" value="WNTPROTEIN"/>
</dbReference>
<comment type="similarity">
    <text evidence="2 8">Belongs to the Wnt family.</text>
</comment>
<comment type="function">
    <text evidence="8">Ligand for members of the frizzled family of seven transmembrane receptors.</text>
</comment>
<dbReference type="GO" id="GO:0030182">
    <property type="term" value="P:neuron differentiation"/>
    <property type="evidence" value="ECO:0007669"/>
    <property type="project" value="TreeGrafter"/>
</dbReference>
<dbReference type="GO" id="GO:0005125">
    <property type="term" value="F:cytokine activity"/>
    <property type="evidence" value="ECO:0007669"/>
    <property type="project" value="TreeGrafter"/>
</dbReference>
<comment type="subcellular location">
    <subcellularLocation>
        <location evidence="1 8">Secreted</location>
        <location evidence="1 8">Extracellular space</location>
        <location evidence="1 8">Extracellular matrix</location>
    </subcellularLocation>
</comment>
<dbReference type="Pfam" id="PF00110">
    <property type="entry name" value="wnt"/>
    <property type="match status" value="1"/>
</dbReference>
<proteinExistence type="inferred from homology"/>
<evidence type="ECO:0000256" key="1">
    <source>
        <dbReference type="ARBA" id="ARBA00004498"/>
    </source>
</evidence>
<keyword evidence="4" id="KW-0964">Secreted</keyword>
<reference evidence="9" key="1">
    <citation type="submission" date="2023-08" db="EMBL/GenBank/DDBJ databases">
        <authorList>
            <person name="Alioto T."/>
            <person name="Alioto T."/>
            <person name="Gomez Garrido J."/>
        </authorList>
    </citation>
    <scope>NUCLEOTIDE SEQUENCE</scope>
</reference>
<evidence type="ECO:0000256" key="3">
    <source>
        <dbReference type="ARBA" id="ARBA00022473"/>
    </source>
</evidence>
<dbReference type="PANTHER" id="PTHR12027">
    <property type="entry name" value="WNT RELATED"/>
    <property type="match status" value="1"/>
</dbReference>
<evidence type="ECO:0000256" key="2">
    <source>
        <dbReference type="ARBA" id="ARBA00005683"/>
    </source>
</evidence>
<dbReference type="SMART" id="SM00097">
    <property type="entry name" value="WNT1"/>
    <property type="match status" value="1"/>
</dbReference>
<evidence type="ECO:0000256" key="7">
    <source>
        <dbReference type="ARBA" id="ARBA00023157"/>
    </source>
</evidence>
<evidence type="ECO:0000313" key="9">
    <source>
        <dbReference type="EMBL" id="CAI9734088.1"/>
    </source>
</evidence>
<dbReference type="InterPro" id="IPR005817">
    <property type="entry name" value="Wnt"/>
</dbReference>
<keyword evidence="3 8" id="KW-0217">Developmental protein</keyword>
<dbReference type="AlphaFoldDB" id="A0AA36BGR5"/>
<dbReference type="GO" id="GO:0005615">
    <property type="term" value="C:extracellular space"/>
    <property type="evidence" value="ECO:0007669"/>
    <property type="project" value="TreeGrafter"/>
</dbReference>
<keyword evidence="5" id="KW-0272">Extracellular matrix</keyword>